<name>A0A1A6H9A7_NEOLE</name>
<proteinExistence type="inferred from homology"/>
<dbReference type="STRING" id="56216.A0A1A6H9A7"/>
<dbReference type="GO" id="GO:0022627">
    <property type="term" value="C:cytosolic small ribosomal subunit"/>
    <property type="evidence" value="ECO:0007669"/>
    <property type="project" value="TreeGrafter"/>
</dbReference>
<dbReference type="GO" id="GO:0003735">
    <property type="term" value="F:structural constituent of ribosome"/>
    <property type="evidence" value="ECO:0007669"/>
    <property type="project" value="InterPro"/>
</dbReference>
<keyword evidence="3 4" id="KW-0687">Ribonucleoprotein</keyword>
<dbReference type="Gene3D" id="3.30.1740.20">
    <property type="entry name" value="Ribosomal protein S26e"/>
    <property type="match status" value="1"/>
</dbReference>
<dbReference type="AlphaFoldDB" id="A0A1A6H9A7"/>
<dbReference type="InterPro" id="IPR000892">
    <property type="entry name" value="Ribosomal_eS26"/>
</dbReference>
<accession>A0A1A6H9A7</accession>
<comment type="caution">
    <text evidence="5">The sequence shown here is derived from an EMBL/GenBank/DDBJ whole genome shotgun (WGS) entry which is preliminary data.</text>
</comment>
<evidence type="ECO:0000256" key="1">
    <source>
        <dbReference type="ARBA" id="ARBA00008596"/>
    </source>
</evidence>
<keyword evidence="2 4" id="KW-0689">Ribosomal protein</keyword>
<sequence>MEEGKEESSVGAASLSIQSRNVPYERYCHDVEQLEGTALKYCTQRTICLGEEIISSAPDSGAEQGLLFEDRDDSVSGAANTGEEGRSHVQPIRCTNCARCVPKDKAIKKFVIRNIRCQPQQPKAGDSSRHSVD</sequence>
<dbReference type="OrthoDB" id="10262653at2759"/>
<organism evidence="5 6">
    <name type="scientific">Neotoma lepida</name>
    <name type="common">Desert woodrat</name>
    <dbReference type="NCBI Taxonomy" id="56216"/>
    <lineage>
        <taxon>Eukaryota</taxon>
        <taxon>Metazoa</taxon>
        <taxon>Chordata</taxon>
        <taxon>Craniata</taxon>
        <taxon>Vertebrata</taxon>
        <taxon>Euteleostomi</taxon>
        <taxon>Mammalia</taxon>
        <taxon>Eutheria</taxon>
        <taxon>Euarchontoglires</taxon>
        <taxon>Glires</taxon>
        <taxon>Rodentia</taxon>
        <taxon>Myomorpha</taxon>
        <taxon>Muroidea</taxon>
        <taxon>Cricetidae</taxon>
        <taxon>Neotominae</taxon>
        <taxon>Neotoma</taxon>
    </lineage>
</organism>
<evidence type="ECO:0000256" key="2">
    <source>
        <dbReference type="ARBA" id="ARBA00022980"/>
    </source>
</evidence>
<dbReference type="Pfam" id="PF01283">
    <property type="entry name" value="Ribosomal_S26e"/>
    <property type="match status" value="1"/>
</dbReference>
<dbReference type="PANTHER" id="PTHR12538">
    <property type="entry name" value="40S RIBOSOMAL PROTEIN S26"/>
    <property type="match status" value="1"/>
</dbReference>
<evidence type="ECO:0000256" key="4">
    <source>
        <dbReference type="RuleBase" id="RU363128"/>
    </source>
</evidence>
<reference evidence="5 6" key="1">
    <citation type="submission" date="2016-06" db="EMBL/GenBank/DDBJ databases">
        <title>The Draft Genome Sequence and Annotation of the Desert Woodrat Neotoma lepida.</title>
        <authorList>
            <person name="Campbell M."/>
            <person name="Oakeson K.F."/>
            <person name="Yandell M."/>
            <person name="Halpert J.R."/>
            <person name="Dearing D."/>
        </authorList>
    </citation>
    <scope>NUCLEOTIDE SEQUENCE [LARGE SCALE GENOMIC DNA]</scope>
    <source>
        <strain evidence="5">417</strain>
        <tissue evidence="5">Liver</tissue>
    </source>
</reference>
<gene>
    <name evidence="5" type="ORF">A6R68_15011</name>
</gene>
<comment type="similarity">
    <text evidence="1 4">Belongs to the eukaryotic ribosomal protein eS26 family.</text>
</comment>
<protein>
    <recommendedName>
        <fullName evidence="4">40S ribosomal protein S26</fullName>
    </recommendedName>
</protein>
<dbReference type="GO" id="GO:0003729">
    <property type="term" value="F:mRNA binding"/>
    <property type="evidence" value="ECO:0007669"/>
    <property type="project" value="TreeGrafter"/>
</dbReference>
<dbReference type="GO" id="GO:0006412">
    <property type="term" value="P:translation"/>
    <property type="evidence" value="ECO:0007669"/>
    <property type="project" value="InterPro"/>
</dbReference>
<evidence type="ECO:0000256" key="3">
    <source>
        <dbReference type="ARBA" id="ARBA00023274"/>
    </source>
</evidence>
<dbReference type="Proteomes" id="UP000092124">
    <property type="component" value="Unassembled WGS sequence"/>
</dbReference>
<keyword evidence="6" id="KW-1185">Reference proteome</keyword>
<dbReference type="InterPro" id="IPR038551">
    <property type="entry name" value="Ribosomal_eS26_sf"/>
</dbReference>
<evidence type="ECO:0000313" key="6">
    <source>
        <dbReference type="Proteomes" id="UP000092124"/>
    </source>
</evidence>
<evidence type="ECO:0000313" key="5">
    <source>
        <dbReference type="EMBL" id="OBS74450.1"/>
    </source>
</evidence>
<dbReference type="PANTHER" id="PTHR12538:SF7">
    <property type="entry name" value="SMALL RIBOSOMAL SUBUNIT PROTEIN ES26-RELATED"/>
    <property type="match status" value="1"/>
</dbReference>
<dbReference type="EMBL" id="LZPO01044425">
    <property type="protein sequence ID" value="OBS74450.1"/>
    <property type="molecule type" value="Genomic_DNA"/>
</dbReference>